<accession>A0A345ULC4</accession>
<reference evidence="1 2" key="1">
    <citation type="submission" date="2018-03" db="EMBL/GenBank/DDBJ databases">
        <title>Phenotypic and genomic properties of Cyclonatronum proteinivorum gen. nov., sp. nov., a haloalkaliphilic bacteroidete from soda lakes possessing Na+-translocating rhodopsin.</title>
        <authorList>
            <person name="Toshchakov S.V."/>
            <person name="Korzhenkov A."/>
            <person name="Samarov N.I."/>
            <person name="Kublanov I.V."/>
            <person name="Muntyan M.S."/>
            <person name="Sorokin D.Y."/>
        </authorList>
    </citation>
    <scope>NUCLEOTIDE SEQUENCE [LARGE SCALE GENOMIC DNA]</scope>
    <source>
        <strain evidence="1 2">Omega</strain>
    </source>
</reference>
<dbReference type="AlphaFoldDB" id="A0A345ULC4"/>
<sequence>MQADLSIEFFTQVNEDYEKRQYVLLGNLQKMRQAFQRNLLYPHLGRLIELRAQLQQILDGFTSLDNSGPKRIRSINLAEKHIAFESVLPEKLDLSAVKDFIRWAQPLIHEAIQEGISIYEFVDENLSVDQVGIQPAYTDEGYFFMPDFDTGGLNLYRYELSIFSNARERYRTLKTTLIKKLGQGLAAQEDPSSIKLRLIREYRDLPNPATYAFHSPIAFDFQKTLFPVARRRLIRILNEKPNRV</sequence>
<proteinExistence type="predicted"/>
<evidence type="ECO:0000313" key="1">
    <source>
        <dbReference type="EMBL" id="AXJ01276.1"/>
    </source>
</evidence>
<dbReference type="KEGG" id="cprv:CYPRO_2026"/>
<dbReference type="EMBL" id="CP027806">
    <property type="protein sequence ID" value="AXJ01276.1"/>
    <property type="molecule type" value="Genomic_DNA"/>
</dbReference>
<evidence type="ECO:0000313" key="2">
    <source>
        <dbReference type="Proteomes" id="UP000254808"/>
    </source>
</evidence>
<organism evidence="1 2">
    <name type="scientific">Cyclonatronum proteinivorum</name>
    <dbReference type="NCBI Taxonomy" id="1457365"/>
    <lineage>
        <taxon>Bacteria</taxon>
        <taxon>Pseudomonadati</taxon>
        <taxon>Balneolota</taxon>
        <taxon>Balneolia</taxon>
        <taxon>Balneolales</taxon>
        <taxon>Cyclonatronaceae</taxon>
        <taxon>Cyclonatronum</taxon>
    </lineage>
</organism>
<protein>
    <submittedName>
        <fullName evidence="1">Uncharacterized protein</fullName>
    </submittedName>
</protein>
<dbReference type="OrthoDB" id="1523307at2"/>
<dbReference type="Proteomes" id="UP000254808">
    <property type="component" value="Chromosome"/>
</dbReference>
<dbReference type="RefSeq" id="WP_114984484.1">
    <property type="nucleotide sequence ID" value="NZ_CP027806.1"/>
</dbReference>
<name>A0A345ULC4_9BACT</name>
<keyword evidence="2" id="KW-1185">Reference proteome</keyword>
<gene>
    <name evidence="1" type="ORF">CYPRO_2026</name>
</gene>